<dbReference type="Proteomes" id="UP001321475">
    <property type="component" value="Chromosome"/>
</dbReference>
<keyword evidence="1" id="KW-0378">Hydrolase</keyword>
<evidence type="ECO:0000259" key="2">
    <source>
        <dbReference type="Pfam" id="PF07228"/>
    </source>
</evidence>
<feature type="domain" description="PPM-type phosphatase" evidence="2">
    <location>
        <begin position="3"/>
        <end position="197"/>
    </location>
</feature>
<name>A0ABM8G6S7_9CELL</name>
<proteinExistence type="predicted"/>
<protein>
    <recommendedName>
        <fullName evidence="2">PPM-type phosphatase domain-containing protein</fullName>
    </recommendedName>
</protein>
<dbReference type="InterPro" id="IPR001932">
    <property type="entry name" value="PPM-type_phosphatase-like_dom"/>
</dbReference>
<evidence type="ECO:0000313" key="3">
    <source>
        <dbReference type="EMBL" id="BDZ43861.1"/>
    </source>
</evidence>
<dbReference type="EMBL" id="AP027729">
    <property type="protein sequence ID" value="BDZ43861.1"/>
    <property type="molecule type" value="Genomic_DNA"/>
</dbReference>
<dbReference type="PANTHER" id="PTHR43156">
    <property type="entry name" value="STAGE II SPORULATION PROTEIN E-RELATED"/>
    <property type="match status" value="1"/>
</dbReference>
<keyword evidence="4" id="KW-1185">Reference proteome</keyword>
<evidence type="ECO:0000256" key="1">
    <source>
        <dbReference type="ARBA" id="ARBA00022801"/>
    </source>
</evidence>
<dbReference type="Pfam" id="PF07228">
    <property type="entry name" value="SpoIIE"/>
    <property type="match status" value="1"/>
</dbReference>
<accession>A0ABM8G6S7</accession>
<gene>
    <name evidence="3" type="ORF">GCM10025865_31600</name>
</gene>
<dbReference type="InterPro" id="IPR036457">
    <property type="entry name" value="PPM-type-like_dom_sf"/>
</dbReference>
<evidence type="ECO:0000313" key="4">
    <source>
        <dbReference type="Proteomes" id="UP001321475"/>
    </source>
</evidence>
<dbReference type="PANTHER" id="PTHR43156:SF2">
    <property type="entry name" value="STAGE II SPORULATION PROTEIN E"/>
    <property type="match status" value="1"/>
</dbReference>
<dbReference type="Gene3D" id="3.60.40.10">
    <property type="entry name" value="PPM-type phosphatase domain"/>
    <property type="match status" value="1"/>
</dbReference>
<sequence length="220" mass="22890">MCVIGDVAGHGPDEAALGATLRTAWRTLVVTGTPPERVIGQVEQVLLVERARPEVFATLCQLVIAPDRRSADIYLAGHPAPLMLDGESSAEAPSHCRGRAIGVPVDGGWPACSVDLGSSWAVLLHTDGLVEATVRPDLVPGSADPDGRRERVGAQGLLAVVDEVRAQGSTGVVERILRRVRDLHGGPLTDDAAVLMIGGSDTLTAGERGATLADSEAWSS</sequence>
<dbReference type="InterPro" id="IPR052016">
    <property type="entry name" value="Bact_Sigma-Reg"/>
</dbReference>
<organism evidence="3 4">
    <name type="scientific">Paraoerskovia sediminicola</name>
    <dbReference type="NCBI Taxonomy" id="1138587"/>
    <lineage>
        <taxon>Bacteria</taxon>
        <taxon>Bacillati</taxon>
        <taxon>Actinomycetota</taxon>
        <taxon>Actinomycetes</taxon>
        <taxon>Micrococcales</taxon>
        <taxon>Cellulomonadaceae</taxon>
        <taxon>Paraoerskovia</taxon>
    </lineage>
</organism>
<reference evidence="4" key="1">
    <citation type="journal article" date="2019" name="Int. J. Syst. Evol. Microbiol.">
        <title>The Global Catalogue of Microorganisms (GCM) 10K type strain sequencing project: providing services to taxonomists for standard genome sequencing and annotation.</title>
        <authorList>
            <consortium name="The Broad Institute Genomics Platform"/>
            <consortium name="The Broad Institute Genome Sequencing Center for Infectious Disease"/>
            <person name="Wu L."/>
            <person name="Ma J."/>
        </authorList>
    </citation>
    <scope>NUCLEOTIDE SEQUENCE [LARGE SCALE GENOMIC DNA]</scope>
    <source>
        <strain evidence="4">NBRC 108565</strain>
    </source>
</reference>